<feature type="transmembrane region" description="Helical" evidence="4">
    <location>
        <begin position="15"/>
        <end position="35"/>
    </location>
</feature>
<dbReference type="EMBL" id="CAJVQB010034659">
    <property type="protein sequence ID" value="CAG8821475.1"/>
    <property type="molecule type" value="Genomic_DNA"/>
</dbReference>
<dbReference type="Pfam" id="PF16755">
    <property type="entry name" value="Beta-prop_NUP159_NUP214"/>
    <property type="match status" value="1"/>
</dbReference>
<evidence type="ECO:0000313" key="7">
    <source>
        <dbReference type="Proteomes" id="UP000789901"/>
    </source>
</evidence>
<evidence type="ECO:0000256" key="1">
    <source>
        <dbReference type="ARBA" id="ARBA00004123"/>
    </source>
</evidence>
<evidence type="ECO:0000256" key="4">
    <source>
        <dbReference type="SAM" id="Phobius"/>
    </source>
</evidence>
<comment type="subcellular location">
    <subcellularLocation>
        <location evidence="1">Nucleus</location>
    </subcellularLocation>
</comment>
<protein>
    <submittedName>
        <fullName evidence="6">29844_t:CDS:1</fullName>
    </submittedName>
</protein>
<evidence type="ECO:0000313" key="6">
    <source>
        <dbReference type="EMBL" id="CAG8821475.1"/>
    </source>
</evidence>
<feature type="non-terminal residue" evidence="6">
    <location>
        <position position="160"/>
    </location>
</feature>
<keyword evidence="4" id="KW-1133">Transmembrane helix</keyword>
<keyword evidence="2" id="KW-0813">Transport</keyword>
<dbReference type="Gene3D" id="2.130.10.10">
    <property type="entry name" value="YVTN repeat-like/Quinoprotein amine dehydrogenase"/>
    <property type="match status" value="1"/>
</dbReference>
<keyword evidence="4" id="KW-0812">Transmembrane</keyword>
<accession>A0ABN7W893</accession>
<organism evidence="6 7">
    <name type="scientific">Gigaspora margarita</name>
    <dbReference type="NCBI Taxonomy" id="4874"/>
    <lineage>
        <taxon>Eukaryota</taxon>
        <taxon>Fungi</taxon>
        <taxon>Fungi incertae sedis</taxon>
        <taxon>Mucoromycota</taxon>
        <taxon>Glomeromycotina</taxon>
        <taxon>Glomeromycetes</taxon>
        <taxon>Diversisporales</taxon>
        <taxon>Gigasporaceae</taxon>
        <taxon>Gigaspora</taxon>
    </lineage>
</organism>
<feature type="domain" description="Nucleoporin Nup159/Nup146 N-terminal" evidence="5">
    <location>
        <begin position="70"/>
        <end position="159"/>
    </location>
</feature>
<reference evidence="6 7" key="1">
    <citation type="submission" date="2021-06" db="EMBL/GenBank/DDBJ databases">
        <authorList>
            <person name="Kallberg Y."/>
            <person name="Tangrot J."/>
            <person name="Rosling A."/>
        </authorList>
    </citation>
    <scope>NUCLEOTIDE SEQUENCE [LARGE SCALE GENOMIC DNA]</scope>
    <source>
        <strain evidence="6 7">120-4 pot B 10/14</strain>
    </source>
</reference>
<proteinExistence type="predicted"/>
<evidence type="ECO:0000256" key="3">
    <source>
        <dbReference type="ARBA" id="ARBA00023242"/>
    </source>
</evidence>
<comment type="caution">
    <text evidence="6">The sequence shown here is derived from an EMBL/GenBank/DDBJ whole genome shotgun (WGS) entry which is preliminary data.</text>
</comment>
<evidence type="ECO:0000256" key="2">
    <source>
        <dbReference type="ARBA" id="ARBA00022448"/>
    </source>
</evidence>
<keyword evidence="4" id="KW-0472">Membrane</keyword>
<sequence length="160" mass="18450">MSFPDDIRDLRPKKYNLIAILLVSGIVHIKGYLLNNEISKIEGSKYLILSRYSVLVTERKANNLQQSFRAAITPEGTHKSTVQPPQELQQHYVKSILWLESALFVVAYFPVIQEDLEHDAFIISHETKSKILYIKCPTICSTIPSDHLKPPYLYMETIKY</sequence>
<dbReference type="InterPro" id="IPR015943">
    <property type="entry name" value="WD40/YVTN_repeat-like_dom_sf"/>
</dbReference>
<dbReference type="Proteomes" id="UP000789901">
    <property type="component" value="Unassembled WGS sequence"/>
</dbReference>
<evidence type="ECO:0000259" key="5">
    <source>
        <dbReference type="Pfam" id="PF16755"/>
    </source>
</evidence>
<keyword evidence="7" id="KW-1185">Reference proteome</keyword>
<dbReference type="InterPro" id="IPR039462">
    <property type="entry name" value="Nup159/Nup146_N"/>
</dbReference>
<name>A0ABN7W893_GIGMA</name>
<keyword evidence="3" id="KW-0539">Nucleus</keyword>
<gene>
    <name evidence="6" type="ORF">GMARGA_LOCUS27839</name>
</gene>